<feature type="transmembrane region" description="Helical" evidence="1">
    <location>
        <begin position="50"/>
        <end position="69"/>
    </location>
</feature>
<sequence length="140" mass="16609">MLNIKSKETFMLCVQIKNSQGLIKQAILFKSIKKSLGIYLFQKINLISQISSDVILLTFVILLFIIFYVKFQAVDLAKINNQNDNFNYLTDVNKLYQFFKLVIVVIFDFVHLCVYIYLMFLLIFFFFLLSKKLLMLFFLI</sequence>
<keyword evidence="3" id="KW-1185">Reference proteome</keyword>
<gene>
    <name evidence="2" type="ORF">TTHERM_000442978</name>
</gene>
<evidence type="ECO:0000313" key="3">
    <source>
        <dbReference type="Proteomes" id="UP000009168"/>
    </source>
</evidence>
<dbReference type="Proteomes" id="UP000009168">
    <property type="component" value="Unassembled WGS sequence"/>
</dbReference>
<dbReference type="RefSeq" id="XP_012653476.1">
    <property type="nucleotide sequence ID" value="XM_012798022.1"/>
</dbReference>
<dbReference type="GeneID" id="24439003"/>
<protein>
    <submittedName>
        <fullName evidence="2">Transmembrane protein, putative</fullName>
    </submittedName>
</protein>
<name>W7XJB4_TETTS</name>
<accession>W7XJB4</accession>
<dbReference type="AlphaFoldDB" id="W7XJB4"/>
<organism evidence="2 3">
    <name type="scientific">Tetrahymena thermophila (strain SB210)</name>
    <dbReference type="NCBI Taxonomy" id="312017"/>
    <lineage>
        <taxon>Eukaryota</taxon>
        <taxon>Sar</taxon>
        <taxon>Alveolata</taxon>
        <taxon>Ciliophora</taxon>
        <taxon>Intramacronucleata</taxon>
        <taxon>Oligohymenophorea</taxon>
        <taxon>Hymenostomatida</taxon>
        <taxon>Tetrahymenina</taxon>
        <taxon>Tetrahymenidae</taxon>
        <taxon>Tetrahymena</taxon>
    </lineage>
</organism>
<dbReference type="EMBL" id="GG662665">
    <property type="protein sequence ID" value="EWS74014.1"/>
    <property type="molecule type" value="Genomic_DNA"/>
</dbReference>
<keyword evidence="1" id="KW-1133">Transmembrane helix</keyword>
<keyword evidence="1 2" id="KW-0812">Transmembrane</keyword>
<keyword evidence="1" id="KW-0472">Membrane</keyword>
<reference evidence="3" key="1">
    <citation type="journal article" date="2006" name="PLoS Biol.">
        <title>Macronuclear genome sequence of the ciliate Tetrahymena thermophila, a model eukaryote.</title>
        <authorList>
            <person name="Eisen J.A."/>
            <person name="Coyne R.S."/>
            <person name="Wu M."/>
            <person name="Wu D."/>
            <person name="Thiagarajan M."/>
            <person name="Wortman J.R."/>
            <person name="Badger J.H."/>
            <person name="Ren Q."/>
            <person name="Amedeo P."/>
            <person name="Jones K.M."/>
            <person name="Tallon L.J."/>
            <person name="Delcher A.L."/>
            <person name="Salzberg S.L."/>
            <person name="Silva J.C."/>
            <person name="Haas B.J."/>
            <person name="Majoros W.H."/>
            <person name="Farzad M."/>
            <person name="Carlton J.M."/>
            <person name="Smith R.K. Jr."/>
            <person name="Garg J."/>
            <person name="Pearlman R.E."/>
            <person name="Karrer K.M."/>
            <person name="Sun L."/>
            <person name="Manning G."/>
            <person name="Elde N.C."/>
            <person name="Turkewitz A.P."/>
            <person name="Asai D.J."/>
            <person name="Wilkes D.E."/>
            <person name="Wang Y."/>
            <person name="Cai H."/>
            <person name="Collins K."/>
            <person name="Stewart B.A."/>
            <person name="Lee S.R."/>
            <person name="Wilamowska K."/>
            <person name="Weinberg Z."/>
            <person name="Ruzzo W.L."/>
            <person name="Wloga D."/>
            <person name="Gaertig J."/>
            <person name="Frankel J."/>
            <person name="Tsao C.-C."/>
            <person name="Gorovsky M.A."/>
            <person name="Keeling P.J."/>
            <person name="Waller R.F."/>
            <person name="Patron N.J."/>
            <person name="Cherry J.M."/>
            <person name="Stover N.A."/>
            <person name="Krieger C.J."/>
            <person name="del Toro C."/>
            <person name="Ryder H.F."/>
            <person name="Williamson S.C."/>
            <person name="Barbeau R.A."/>
            <person name="Hamilton E.P."/>
            <person name="Orias E."/>
        </authorList>
    </citation>
    <scope>NUCLEOTIDE SEQUENCE [LARGE SCALE GENOMIC DNA]</scope>
    <source>
        <strain evidence="3">SB210</strain>
    </source>
</reference>
<dbReference type="InParanoid" id="W7XJB4"/>
<dbReference type="KEGG" id="tet:TTHERM_000442978"/>
<evidence type="ECO:0000256" key="1">
    <source>
        <dbReference type="SAM" id="Phobius"/>
    </source>
</evidence>
<proteinExistence type="predicted"/>
<evidence type="ECO:0000313" key="2">
    <source>
        <dbReference type="EMBL" id="EWS74014.1"/>
    </source>
</evidence>
<feature type="transmembrane region" description="Helical" evidence="1">
    <location>
        <begin position="98"/>
        <end position="129"/>
    </location>
</feature>